<sequence length="120" mass="12709">MEEADTFREPYSAVCLDNVPQPGEKLTVIPPCDSVGCVGAVSRTAPRPSQNTLSWTFPGDGTALAFLAADGVDGVLLPALQHAFQRPGALHGSPEERQAPEKSGHPEAPGRADRRRTTCC</sequence>
<keyword evidence="3" id="KW-1185">Reference proteome</keyword>
<feature type="compositionally biased region" description="Basic and acidic residues" evidence="1">
    <location>
        <begin position="93"/>
        <end position="120"/>
    </location>
</feature>
<reference evidence="2 3" key="1">
    <citation type="journal article" date="2023" name="Arcadia Sci">
        <title>De novo assembly of a long-read Amblyomma americanum tick genome.</title>
        <authorList>
            <person name="Chou S."/>
            <person name="Poskanzer K.E."/>
            <person name="Rollins M."/>
            <person name="Thuy-Boun P.S."/>
        </authorList>
    </citation>
    <scope>NUCLEOTIDE SEQUENCE [LARGE SCALE GENOMIC DNA]</scope>
    <source>
        <strain evidence="2">F_SG_1</strain>
        <tissue evidence="2">Salivary glands</tissue>
    </source>
</reference>
<gene>
    <name evidence="2" type="ORF">V5799_012954</name>
</gene>
<evidence type="ECO:0000313" key="3">
    <source>
        <dbReference type="Proteomes" id="UP001321473"/>
    </source>
</evidence>
<evidence type="ECO:0000313" key="2">
    <source>
        <dbReference type="EMBL" id="KAK8770582.1"/>
    </source>
</evidence>
<name>A0AAQ4E7H8_AMBAM</name>
<feature type="region of interest" description="Disordered" evidence="1">
    <location>
        <begin position="86"/>
        <end position="120"/>
    </location>
</feature>
<accession>A0AAQ4E7H8</accession>
<dbReference type="Proteomes" id="UP001321473">
    <property type="component" value="Unassembled WGS sequence"/>
</dbReference>
<comment type="caution">
    <text evidence="2">The sequence shown here is derived from an EMBL/GenBank/DDBJ whole genome shotgun (WGS) entry which is preliminary data.</text>
</comment>
<protein>
    <submittedName>
        <fullName evidence="2">Uncharacterized protein</fullName>
    </submittedName>
</protein>
<proteinExistence type="predicted"/>
<dbReference type="EMBL" id="JARKHS020020887">
    <property type="protein sequence ID" value="KAK8770582.1"/>
    <property type="molecule type" value="Genomic_DNA"/>
</dbReference>
<organism evidence="2 3">
    <name type="scientific">Amblyomma americanum</name>
    <name type="common">Lone star tick</name>
    <dbReference type="NCBI Taxonomy" id="6943"/>
    <lineage>
        <taxon>Eukaryota</taxon>
        <taxon>Metazoa</taxon>
        <taxon>Ecdysozoa</taxon>
        <taxon>Arthropoda</taxon>
        <taxon>Chelicerata</taxon>
        <taxon>Arachnida</taxon>
        <taxon>Acari</taxon>
        <taxon>Parasitiformes</taxon>
        <taxon>Ixodida</taxon>
        <taxon>Ixodoidea</taxon>
        <taxon>Ixodidae</taxon>
        <taxon>Amblyomminae</taxon>
        <taxon>Amblyomma</taxon>
    </lineage>
</organism>
<dbReference type="AlphaFoldDB" id="A0AAQ4E7H8"/>
<evidence type="ECO:0000256" key="1">
    <source>
        <dbReference type="SAM" id="MobiDB-lite"/>
    </source>
</evidence>